<keyword evidence="4" id="KW-0408">Iron</keyword>
<keyword evidence="8" id="KW-1185">Reference proteome</keyword>
<dbReference type="Proteomes" id="UP000659388">
    <property type="component" value="Unassembled WGS sequence"/>
</dbReference>
<dbReference type="Gene3D" id="3.20.20.70">
    <property type="entry name" value="Aldolase class I"/>
    <property type="match status" value="1"/>
</dbReference>
<gene>
    <name evidence="7" type="ORF">JL102_09415</name>
</gene>
<evidence type="ECO:0000256" key="5">
    <source>
        <dbReference type="ARBA" id="ARBA00023014"/>
    </source>
</evidence>
<dbReference type="GO" id="GO:0046872">
    <property type="term" value="F:metal ion binding"/>
    <property type="evidence" value="ECO:0007669"/>
    <property type="project" value="UniProtKB-KW"/>
</dbReference>
<comment type="cofactor">
    <cofactor evidence="1">
        <name>[4Fe-4S] cluster</name>
        <dbReference type="ChEBI" id="CHEBI:49883"/>
    </cofactor>
</comment>
<protein>
    <submittedName>
        <fullName evidence="7">STM4011 family radical SAM protein</fullName>
    </submittedName>
</protein>
<dbReference type="SUPFAM" id="SSF102114">
    <property type="entry name" value="Radical SAM enzymes"/>
    <property type="match status" value="1"/>
</dbReference>
<dbReference type="InterPro" id="IPR007197">
    <property type="entry name" value="rSAM"/>
</dbReference>
<accession>A0A937F4P9</accession>
<dbReference type="InterPro" id="IPR047771">
    <property type="entry name" value="Radical_SAM_STM4011-like"/>
</dbReference>
<keyword evidence="5" id="KW-0411">Iron-sulfur</keyword>
<dbReference type="EMBL" id="JAESIY010000004">
    <property type="protein sequence ID" value="MBL3656346.1"/>
    <property type="molecule type" value="Genomic_DNA"/>
</dbReference>
<evidence type="ECO:0000256" key="1">
    <source>
        <dbReference type="ARBA" id="ARBA00001966"/>
    </source>
</evidence>
<evidence type="ECO:0000256" key="6">
    <source>
        <dbReference type="ARBA" id="ARBA00023601"/>
    </source>
</evidence>
<dbReference type="NCBIfam" id="NF038073">
    <property type="entry name" value="rSAM_STM4011"/>
    <property type="match status" value="1"/>
</dbReference>
<comment type="similarity">
    <text evidence="6">Belongs to the radical SAM superfamily. Anaerobic sulfatase-maturating enzyme family.</text>
</comment>
<dbReference type="InterPro" id="IPR058240">
    <property type="entry name" value="rSAM_sf"/>
</dbReference>
<evidence type="ECO:0000256" key="4">
    <source>
        <dbReference type="ARBA" id="ARBA00023004"/>
    </source>
</evidence>
<keyword evidence="3" id="KW-0479">Metal-binding</keyword>
<evidence type="ECO:0000256" key="2">
    <source>
        <dbReference type="ARBA" id="ARBA00022691"/>
    </source>
</evidence>
<comment type="caution">
    <text evidence="7">The sequence shown here is derived from an EMBL/GenBank/DDBJ whole genome shotgun (WGS) entry which is preliminary data.</text>
</comment>
<evidence type="ECO:0000313" key="8">
    <source>
        <dbReference type="Proteomes" id="UP000659388"/>
    </source>
</evidence>
<name>A0A937F4P9_9BACT</name>
<dbReference type="InterPro" id="IPR013785">
    <property type="entry name" value="Aldolase_TIM"/>
</dbReference>
<dbReference type="PANTHER" id="PTHR43273:SF3">
    <property type="entry name" value="ANAEROBIC SULFATASE-MATURATING ENZYME HOMOLOG ASLB-RELATED"/>
    <property type="match status" value="1"/>
</dbReference>
<dbReference type="PANTHER" id="PTHR43273">
    <property type="entry name" value="ANAEROBIC SULFATASE-MATURATING ENZYME HOMOLOG ASLB-RELATED"/>
    <property type="match status" value="1"/>
</dbReference>
<dbReference type="GO" id="GO:0051536">
    <property type="term" value="F:iron-sulfur cluster binding"/>
    <property type="evidence" value="ECO:0007669"/>
    <property type="project" value="UniProtKB-KW"/>
</dbReference>
<evidence type="ECO:0000313" key="7">
    <source>
        <dbReference type="EMBL" id="MBL3656346.1"/>
    </source>
</evidence>
<proteinExistence type="inferred from homology"/>
<dbReference type="RefSeq" id="WP_202244131.1">
    <property type="nucleotide sequence ID" value="NZ_JAESIY010000004.1"/>
</dbReference>
<dbReference type="InterPro" id="IPR023867">
    <property type="entry name" value="Sulphatase_maturase_rSAM"/>
</dbReference>
<reference evidence="7" key="1">
    <citation type="submission" date="2021-01" db="EMBL/GenBank/DDBJ databases">
        <title>Fulvivirga kasyanovii gen. nov., sp nov., a novel member of the phylum Bacteroidetes isolated from seawater in a mussel farm.</title>
        <authorList>
            <person name="Zhao L.-H."/>
            <person name="Wang Z.-J."/>
        </authorList>
    </citation>
    <scope>NUCLEOTIDE SEQUENCE</scope>
    <source>
        <strain evidence="7">2943</strain>
    </source>
</reference>
<dbReference type="CDD" id="cd01335">
    <property type="entry name" value="Radical_SAM"/>
    <property type="match status" value="1"/>
</dbReference>
<evidence type="ECO:0000256" key="3">
    <source>
        <dbReference type="ARBA" id="ARBA00022723"/>
    </source>
</evidence>
<organism evidence="7 8">
    <name type="scientific">Fulvivirga sediminis</name>
    <dbReference type="NCBI Taxonomy" id="2803949"/>
    <lineage>
        <taxon>Bacteria</taxon>
        <taxon>Pseudomonadati</taxon>
        <taxon>Bacteroidota</taxon>
        <taxon>Cytophagia</taxon>
        <taxon>Cytophagales</taxon>
        <taxon>Fulvivirgaceae</taxon>
        <taxon>Fulvivirga</taxon>
    </lineage>
</organism>
<keyword evidence="2" id="KW-0949">S-adenosyl-L-methionine</keyword>
<dbReference type="SFLD" id="SFLDS00029">
    <property type="entry name" value="Radical_SAM"/>
    <property type="match status" value="1"/>
</dbReference>
<sequence>MSKRWSILYRGSLSSCNYGCDYCPFAKTKNTREELAQDKAELDRFTQWAINRKEKIGILFTPWGEGLIRKHYQQAMTELSWAKNISKVAIQTNLSCPTQWMEKVNKETFALWATYHPTQISLEKFAKKCIELEAMNIRYSVGFVGFKEDLDMMEKLRSLLPNSVYLWVNANKKDPNYYAEEDFLRIERTDPYFRTNTVYHKSAGEACMAGHSVFSVDGEGNMTRCHFIKQRIGNIYDADFEDSLYQRPCSNNTCGCHIGYVHMDKLKQYNLYGEGVLERIPDQWNYENIKADA</sequence>
<dbReference type="GO" id="GO:0016491">
    <property type="term" value="F:oxidoreductase activity"/>
    <property type="evidence" value="ECO:0007669"/>
    <property type="project" value="InterPro"/>
</dbReference>
<dbReference type="AlphaFoldDB" id="A0A937F4P9"/>